<evidence type="ECO:0000259" key="2">
    <source>
        <dbReference type="PROSITE" id="PS50110"/>
    </source>
</evidence>
<organism evidence="3 4">
    <name type="scientific">Hyalangium minutum</name>
    <dbReference type="NCBI Taxonomy" id="394096"/>
    <lineage>
        <taxon>Bacteria</taxon>
        <taxon>Pseudomonadati</taxon>
        <taxon>Myxococcota</taxon>
        <taxon>Myxococcia</taxon>
        <taxon>Myxococcales</taxon>
        <taxon>Cystobacterineae</taxon>
        <taxon>Archangiaceae</taxon>
        <taxon>Hyalangium</taxon>
    </lineage>
</organism>
<dbReference type="InterPro" id="IPR052893">
    <property type="entry name" value="TCS_response_regulator"/>
</dbReference>
<dbReference type="InterPro" id="IPR011006">
    <property type="entry name" value="CheY-like_superfamily"/>
</dbReference>
<dbReference type="Pfam" id="PF00072">
    <property type="entry name" value="Response_reg"/>
    <property type="match status" value="1"/>
</dbReference>
<dbReference type="Proteomes" id="UP000028725">
    <property type="component" value="Unassembled WGS sequence"/>
</dbReference>
<dbReference type="STRING" id="394096.DB31_5851"/>
<dbReference type="CDD" id="cd17557">
    <property type="entry name" value="REC_Rcp-like"/>
    <property type="match status" value="1"/>
</dbReference>
<dbReference type="AlphaFoldDB" id="A0A085WSZ6"/>
<comment type="caution">
    <text evidence="3">The sequence shown here is derived from an EMBL/GenBank/DDBJ whole genome shotgun (WGS) entry which is preliminary data.</text>
</comment>
<dbReference type="RefSeq" id="WP_044186044.1">
    <property type="nucleotide sequence ID" value="NZ_JMCB01000003.1"/>
</dbReference>
<dbReference type="SMART" id="SM00448">
    <property type="entry name" value="REC"/>
    <property type="match status" value="1"/>
</dbReference>
<dbReference type="OrthoDB" id="9793549at2"/>
<dbReference type="Gene3D" id="3.40.50.2300">
    <property type="match status" value="1"/>
</dbReference>
<dbReference type="PANTHER" id="PTHR44520">
    <property type="entry name" value="RESPONSE REGULATOR RCP1-RELATED"/>
    <property type="match status" value="1"/>
</dbReference>
<dbReference type="GO" id="GO:0000160">
    <property type="term" value="P:phosphorelay signal transduction system"/>
    <property type="evidence" value="ECO:0007669"/>
    <property type="project" value="InterPro"/>
</dbReference>
<dbReference type="PROSITE" id="PS50110">
    <property type="entry name" value="RESPONSE_REGULATORY"/>
    <property type="match status" value="1"/>
</dbReference>
<keyword evidence="4" id="KW-1185">Reference proteome</keyword>
<dbReference type="PANTHER" id="PTHR44520:SF2">
    <property type="entry name" value="RESPONSE REGULATOR RCP1"/>
    <property type="match status" value="1"/>
</dbReference>
<accession>A0A085WSZ6</accession>
<keyword evidence="1" id="KW-0597">Phosphoprotein</keyword>
<evidence type="ECO:0000313" key="4">
    <source>
        <dbReference type="Proteomes" id="UP000028725"/>
    </source>
</evidence>
<feature type="modified residue" description="4-aspartylphosphate" evidence="1">
    <location>
        <position position="66"/>
    </location>
</feature>
<protein>
    <submittedName>
        <fullName evidence="3">Two-component system response regulator</fullName>
    </submittedName>
</protein>
<evidence type="ECO:0000313" key="3">
    <source>
        <dbReference type="EMBL" id="KFE70809.1"/>
    </source>
</evidence>
<proteinExistence type="predicted"/>
<sequence length="148" mass="16604">MDVLPILLVEDNNADAEALHRVVKMLRLPLEIKRCTTGACALDYLHLRGKHSEKAEAPRPAFILLDYHLPDMSGDEVLEAIKREERLKSIPVIAFSGATDPRNVQSMYQEGASSFVPKPRDADALQHTAEKMMAYWLALVLLPEEKTP</sequence>
<feature type="domain" description="Response regulatory" evidence="2">
    <location>
        <begin position="5"/>
        <end position="133"/>
    </location>
</feature>
<name>A0A085WSZ6_9BACT</name>
<dbReference type="EMBL" id="JMCB01000003">
    <property type="protein sequence ID" value="KFE70809.1"/>
    <property type="molecule type" value="Genomic_DNA"/>
</dbReference>
<dbReference type="SUPFAM" id="SSF52172">
    <property type="entry name" value="CheY-like"/>
    <property type="match status" value="1"/>
</dbReference>
<gene>
    <name evidence="3" type="ORF">DB31_5851</name>
</gene>
<evidence type="ECO:0000256" key="1">
    <source>
        <dbReference type="PROSITE-ProRule" id="PRU00169"/>
    </source>
</evidence>
<reference evidence="3 4" key="1">
    <citation type="submission" date="2014-04" db="EMBL/GenBank/DDBJ databases">
        <title>Genome assembly of Hyalangium minutum DSM 14724.</title>
        <authorList>
            <person name="Sharma G."/>
            <person name="Subramanian S."/>
        </authorList>
    </citation>
    <scope>NUCLEOTIDE SEQUENCE [LARGE SCALE GENOMIC DNA]</scope>
    <source>
        <strain evidence="3 4">DSM 14724</strain>
    </source>
</reference>
<dbReference type="InterPro" id="IPR001789">
    <property type="entry name" value="Sig_transdc_resp-reg_receiver"/>
</dbReference>